<reference evidence="1 2" key="1">
    <citation type="submission" date="2017-01" db="EMBL/GenBank/DDBJ databases">
        <title>Novel large sulfur bacteria in the metagenomes of groundwater-fed chemosynthetic microbial mats in the Lake Huron basin.</title>
        <authorList>
            <person name="Sharrar A.M."/>
            <person name="Flood B.E."/>
            <person name="Bailey J.V."/>
            <person name="Jones D.S."/>
            <person name="Biddanda B."/>
            <person name="Ruberg S.A."/>
            <person name="Marcus D.N."/>
            <person name="Dick G.J."/>
        </authorList>
    </citation>
    <scope>NUCLEOTIDE SEQUENCE [LARGE SCALE GENOMIC DNA]</scope>
    <source>
        <strain evidence="1">A8</strain>
    </source>
</reference>
<dbReference type="EMBL" id="MTEJ01000759">
    <property type="protein sequence ID" value="OQW98314.1"/>
    <property type="molecule type" value="Genomic_DNA"/>
</dbReference>
<evidence type="ECO:0000313" key="2">
    <source>
        <dbReference type="Proteomes" id="UP000192491"/>
    </source>
</evidence>
<proteinExistence type="predicted"/>
<name>A0A1Y1Q7I8_9GAMM</name>
<dbReference type="AlphaFoldDB" id="A0A1Y1Q7I8"/>
<protein>
    <submittedName>
        <fullName evidence="1">Uncharacterized protein</fullName>
    </submittedName>
</protein>
<comment type="caution">
    <text evidence="1">The sequence shown here is derived from an EMBL/GenBank/DDBJ whole genome shotgun (WGS) entry which is preliminary data.</text>
</comment>
<dbReference type="Proteomes" id="UP000192491">
    <property type="component" value="Unassembled WGS sequence"/>
</dbReference>
<evidence type="ECO:0000313" key="1">
    <source>
        <dbReference type="EMBL" id="OQW98314.1"/>
    </source>
</evidence>
<accession>A0A1Y1Q7I8</accession>
<organism evidence="1 2">
    <name type="scientific">Thiothrix lacustris</name>
    <dbReference type="NCBI Taxonomy" id="525917"/>
    <lineage>
        <taxon>Bacteria</taxon>
        <taxon>Pseudomonadati</taxon>
        <taxon>Pseudomonadota</taxon>
        <taxon>Gammaproteobacteria</taxon>
        <taxon>Thiotrichales</taxon>
        <taxon>Thiotrichaceae</taxon>
        <taxon>Thiothrix</taxon>
    </lineage>
</organism>
<gene>
    <name evidence="1" type="ORF">BWK73_52740</name>
</gene>
<sequence length="91" mass="10165">MTKQRKERGQMLFDDDQLVQMSEEIAALLVKHLPDGKMVALSGEAARMKSETCVQIFGSNTEGEAVFSINVVFRRPPPRHLNVKCFTPSDG</sequence>